<gene>
    <name evidence="1" type="ORF">OFUS_LOCUS11873</name>
</gene>
<protein>
    <submittedName>
        <fullName evidence="1">Uncharacterized protein</fullName>
    </submittedName>
</protein>
<comment type="caution">
    <text evidence="1">The sequence shown here is derived from an EMBL/GenBank/DDBJ whole genome shotgun (WGS) entry which is preliminary data.</text>
</comment>
<accession>A0A8S4P079</accession>
<dbReference type="Proteomes" id="UP000749559">
    <property type="component" value="Unassembled WGS sequence"/>
</dbReference>
<proteinExistence type="predicted"/>
<organism evidence="1 2">
    <name type="scientific">Owenia fusiformis</name>
    <name type="common">Polychaete worm</name>
    <dbReference type="NCBI Taxonomy" id="6347"/>
    <lineage>
        <taxon>Eukaryota</taxon>
        <taxon>Metazoa</taxon>
        <taxon>Spiralia</taxon>
        <taxon>Lophotrochozoa</taxon>
        <taxon>Annelida</taxon>
        <taxon>Polychaeta</taxon>
        <taxon>Sedentaria</taxon>
        <taxon>Canalipalpata</taxon>
        <taxon>Sabellida</taxon>
        <taxon>Oweniida</taxon>
        <taxon>Oweniidae</taxon>
        <taxon>Owenia</taxon>
    </lineage>
</organism>
<dbReference type="EMBL" id="CAIIXF020000006">
    <property type="protein sequence ID" value="CAH1785870.1"/>
    <property type="molecule type" value="Genomic_DNA"/>
</dbReference>
<sequence>MVQISRSTFYQNNATKGTFLFLSETMQCFRRGSFTIAKNNGCLGTEPATLDENYSYMLGVWESFPRESRSIRNDPNFPCECRFNVQKAENNFQVIKTKF</sequence>
<evidence type="ECO:0000313" key="2">
    <source>
        <dbReference type="Proteomes" id="UP000749559"/>
    </source>
</evidence>
<evidence type="ECO:0000313" key="1">
    <source>
        <dbReference type="EMBL" id="CAH1785870.1"/>
    </source>
</evidence>
<reference evidence="1" key="1">
    <citation type="submission" date="2022-03" db="EMBL/GenBank/DDBJ databases">
        <authorList>
            <person name="Martin C."/>
        </authorList>
    </citation>
    <scope>NUCLEOTIDE SEQUENCE</scope>
</reference>
<name>A0A8S4P079_OWEFU</name>
<keyword evidence="2" id="KW-1185">Reference proteome</keyword>
<dbReference type="AlphaFoldDB" id="A0A8S4P079"/>